<dbReference type="AlphaFoldDB" id="A0A5B7KAN4"/>
<evidence type="ECO:0000313" key="2">
    <source>
        <dbReference type="Proteomes" id="UP000324222"/>
    </source>
</evidence>
<protein>
    <submittedName>
        <fullName evidence="1">Uncharacterized protein</fullName>
    </submittedName>
</protein>
<keyword evidence="2" id="KW-1185">Reference proteome</keyword>
<proteinExistence type="predicted"/>
<sequence length="71" mass="7935">MLVKIHGGSVWVWALSEGDATTPATHSTLRLRLFLSLYLTLFNQGARGLIPQKMATLRQPGGRKQEEQQTE</sequence>
<accession>A0A5B7KAN4</accession>
<gene>
    <name evidence="1" type="ORF">E2C01_099314</name>
</gene>
<evidence type="ECO:0000313" key="1">
    <source>
        <dbReference type="EMBL" id="MPD03667.1"/>
    </source>
</evidence>
<dbReference type="EMBL" id="VSRR010137275">
    <property type="protein sequence ID" value="MPD03667.1"/>
    <property type="molecule type" value="Genomic_DNA"/>
</dbReference>
<comment type="caution">
    <text evidence="1">The sequence shown here is derived from an EMBL/GenBank/DDBJ whole genome shotgun (WGS) entry which is preliminary data.</text>
</comment>
<reference evidence="1 2" key="1">
    <citation type="submission" date="2019-05" db="EMBL/GenBank/DDBJ databases">
        <title>Another draft genome of Portunus trituberculatus and its Hox gene families provides insights of decapod evolution.</title>
        <authorList>
            <person name="Jeong J.-H."/>
            <person name="Song I."/>
            <person name="Kim S."/>
            <person name="Choi T."/>
            <person name="Kim D."/>
            <person name="Ryu S."/>
            <person name="Kim W."/>
        </authorList>
    </citation>
    <scope>NUCLEOTIDE SEQUENCE [LARGE SCALE GENOMIC DNA]</scope>
    <source>
        <tissue evidence="1">Muscle</tissue>
    </source>
</reference>
<name>A0A5B7KAN4_PORTR</name>
<dbReference type="Proteomes" id="UP000324222">
    <property type="component" value="Unassembled WGS sequence"/>
</dbReference>
<organism evidence="1 2">
    <name type="scientific">Portunus trituberculatus</name>
    <name type="common">Swimming crab</name>
    <name type="synonym">Neptunus trituberculatus</name>
    <dbReference type="NCBI Taxonomy" id="210409"/>
    <lineage>
        <taxon>Eukaryota</taxon>
        <taxon>Metazoa</taxon>
        <taxon>Ecdysozoa</taxon>
        <taxon>Arthropoda</taxon>
        <taxon>Crustacea</taxon>
        <taxon>Multicrustacea</taxon>
        <taxon>Malacostraca</taxon>
        <taxon>Eumalacostraca</taxon>
        <taxon>Eucarida</taxon>
        <taxon>Decapoda</taxon>
        <taxon>Pleocyemata</taxon>
        <taxon>Brachyura</taxon>
        <taxon>Eubrachyura</taxon>
        <taxon>Portunoidea</taxon>
        <taxon>Portunidae</taxon>
        <taxon>Portuninae</taxon>
        <taxon>Portunus</taxon>
    </lineage>
</organism>